<dbReference type="InterPro" id="IPR005835">
    <property type="entry name" value="NTP_transferase_dom"/>
</dbReference>
<evidence type="ECO:0000313" key="5">
    <source>
        <dbReference type="Proteomes" id="UP000181941"/>
    </source>
</evidence>
<protein>
    <recommendedName>
        <fullName evidence="3">Nucleotidyl transferase domain-containing protein</fullName>
    </recommendedName>
</protein>
<sequence length="244" mass="27794">MVNIIIPMAGAGLRFLNTGFNKPKPLIDVFGQPMISWAMKSFDFLDKISKYNLFFIILAQHDKEFGLENELKKIFGKNSKVIKIDQITRGQAETCLAAKNYINNYNKLFIYNCDTYSTSKIWEMVTNENPDGILSCFQSTDPKYSFAKNDEYGYVSETAEKKVISNLATSGMYYFKRGADFVSAVETMITNIQMSKGEFYVAPCYNELLKSGKKIKTILVDKNHVLGTPEELKEFIKNYSAKIV</sequence>
<dbReference type="STRING" id="1805238.AUJ23_01125"/>
<dbReference type="PIRSF" id="PIRSF028162">
    <property type="entry name" value="BcbE_prd"/>
    <property type="match status" value="1"/>
</dbReference>
<evidence type="ECO:0000256" key="1">
    <source>
        <dbReference type="ARBA" id="ARBA00022679"/>
    </source>
</evidence>
<dbReference type="InterPro" id="IPR016873">
    <property type="entry name" value="Caps_polysacc_synth_BcbE_prd"/>
</dbReference>
<evidence type="ECO:0000259" key="3">
    <source>
        <dbReference type="Pfam" id="PF00483"/>
    </source>
</evidence>
<evidence type="ECO:0000313" key="4">
    <source>
        <dbReference type="EMBL" id="OIO19952.1"/>
    </source>
</evidence>
<dbReference type="Proteomes" id="UP000181941">
    <property type="component" value="Unassembled WGS sequence"/>
</dbReference>
<feature type="domain" description="Nucleotidyl transferase" evidence="3">
    <location>
        <begin position="6"/>
        <end position="179"/>
    </location>
</feature>
<organism evidence="4 5">
    <name type="scientific">Candidatus Magasanikbacteria bacterium CG1_02_32_51</name>
    <dbReference type="NCBI Taxonomy" id="1805238"/>
    <lineage>
        <taxon>Bacteria</taxon>
        <taxon>Candidatus Magasanikiibacteriota</taxon>
    </lineage>
</organism>
<dbReference type="AlphaFoldDB" id="A0A1J4U7T7"/>
<dbReference type="CDD" id="cd04183">
    <property type="entry name" value="GT2_BcE_like"/>
    <property type="match status" value="1"/>
</dbReference>
<accession>A0A1J4U7T7</accession>
<gene>
    <name evidence="4" type="ORF">AUJ23_01125</name>
</gene>
<dbReference type="Pfam" id="PF00483">
    <property type="entry name" value="NTP_transferase"/>
    <property type="match status" value="1"/>
</dbReference>
<comment type="caution">
    <text evidence="4">The sequence shown here is derived from an EMBL/GenBank/DDBJ whole genome shotgun (WGS) entry which is preliminary data.</text>
</comment>
<dbReference type="PANTHER" id="PTHR43584:SF8">
    <property type="entry name" value="N-ACETYLMURAMATE ALPHA-1-PHOSPHATE URIDYLYLTRANSFERASE"/>
    <property type="match status" value="1"/>
</dbReference>
<reference evidence="4 5" key="1">
    <citation type="journal article" date="2016" name="Environ. Microbiol.">
        <title>Genomic resolution of a cold subsurface aquifer community provides metabolic insights for novel microbes adapted to high CO concentrations.</title>
        <authorList>
            <person name="Probst A.J."/>
            <person name="Castelle C.J."/>
            <person name="Singh A."/>
            <person name="Brown C.T."/>
            <person name="Anantharaman K."/>
            <person name="Sharon I."/>
            <person name="Hug L.A."/>
            <person name="Burstein D."/>
            <person name="Emerson J.B."/>
            <person name="Thomas B.C."/>
            <person name="Banfield J.F."/>
        </authorList>
    </citation>
    <scope>NUCLEOTIDE SEQUENCE [LARGE SCALE GENOMIC DNA]</scope>
    <source>
        <strain evidence="4">CG1_02_32_51</strain>
    </source>
</reference>
<name>A0A1J4U7T7_9BACT</name>
<dbReference type="InterPro" id="IPR029044">
    <property type="entry name" value="Nucleotide-diphossugar_trans"/>
</dbReference>
<dbReference type="EMBL" id="MNVC01000014">
    <property type="protein sequence ID" value="OIO19952.1"/>
    <property type="molecule type" value="Genomic_DNA"/>
</dbReference>
<proteinExistence type="predicted"/>
<keyword evidence="1" id="KW-0808">Transferase</keyword>
<dbReference type="GO" id="GO:0016779">
    <property type="term" value="F:nucleotidyltransferase activity"/>
    <property type="evidence" value="ECO:0007669"/>
    <property type="project" value="UniProtKB-KW"/>
</dbReference>
<dbReference type="SUPFAM" id="SSF53448">
    <property type="entry name" value="Nucleotide-diphospho-sugar transferases"/>
    <property type="match status" value="1"/>
</dbReference>
<evidence type="ECO:0000256" key="2">
    <source>
        <dbReference type="ARBA" id="ARBA00022695"/>
    </source>
</evidence>
<keyword evidence="2" id="KW-0548">Nucleotidyltransferase</keyword>
<dbReference type="InterPro" id="IPR050065">
    <property type="entry name" value="GlmU-like"/>
</dbReference>
<dbReference type="PANTHER" id="PTHR43584">
    <property type="entry name" value="NUCLEOTIDYL TRANSFERASE"/>
    <property type="match status" value="1"/>
</dbReference>
<dbReference type="Gene3D" id="3.90.550.10">
    <property type="entry name" value="Spore Coat Polysaccharide Biosynthesis Protein SpsA, Chain A"/>
    <property type="match status" value="1"/>
</dbReference>